<proteinExistence type="predicted"/>
<evidence type="ECO:0000313" key="2">
    <source>
        <dbReference type="Proteomes" id="UP001219525"/>
    </source>
</evidence>
<comment type="caution">
    <text evidence="1">The sequence shown here is derived from an EMBL/GenBank/DDBJ whole genome shotgun (WGS) entry which is preliminary data.</text>
</comment>
<accession>A0AAD6YUE3</accession>
<gene>
    <name evidence="1" type="ORF">GGX14DRAFT_581820</name>
</gene>
<dbReference type="AlphaFoldDB" id="A0AAD6YUE3"/>
<sequence>MIKWTNPYYVSIRNFAQYCVSKMPDDVCRRIIRDRDNHAKAAYTNSDEVVHFARAAVDCSVEDVAAATVDATAHWTLAAQNLPPKFDPLTTDPRVQESYIAVHADSSPPVSNSFANLPPTFPIPTMSTSSHGVAGTPSKKKRSTAGLVVHWELPEDGDTSSLYHKWSSCLVGASELNLMGCQTTAVYPLLARYIDGCRRRRGNGRRPYLTPKKATFRTIVYVSEGKMLLMYNQIVPQNSG</sequence>
<dbReference type="Proteomes" id="UP001219525">
    <property type="component" value="Unassembled WGS sequence"/>
</dbReference>
<organism evidence="1 2">
    <name type="scientific">Mycena pura</name>
    <dbReference type="NCBI Taxonomy" id="153505"/>
    <lineage>
        <taxon>Eukaryota</taxon>
        <taxon>Fungi</taxon>
        <taxon>Dikarya</taxon>
        <taxon>Basidiomycota</taxon>
        <taxon>Agaricomycotina</taxon>
        <taxon>Agaricomycetes</taxon>
        <taxon>Agaricomycetidae</taxon>
        <taxon>Agaricales</taxon>
        <taxon>Marasmiineae</taxon>
        <taxon>Mycenaceae</taxon>
        <taxon>Mycena</taxon>
    </lineage>
</organism>
<evidence type="ECO:0000313" key="1">
    <source>
        <dbReference type="EMBL" id="KAJ7230007.1"/>
    </source>
</evidence>
<dbReference type="EMBL" id="JARJCW010000001">
    <property type="protein sequence ID" value="KAJ7230007.1"/>
    <property type="molecule type" value="Genomic_DNA"/>
</dbReference>
<protein>
    <submittedName>
        <fullName evidence="1">Uncharacterized protein</fullName>
    </submittedName>
</protein>
<name>A0AAD6YUE3_9AGAR</name>
<keyword evidence="2" id="KW-1185">Reference proteome</keyword>
<reference evidence="1" key="1">
    <citation type="submission" date="2023-03" db="EMBL/GenBank/DDBJ databases">
        <title>Massive genome expansion in bonnet fungi (Mycena s.s.) driven by repeated elements and novel gene families across ecological guilds.</title>
        <authorList>
            <consortium name="Lawrence Berkeley National Laboratory"/>
            <person name="Harder C.B."/>
            <person name="Miyauchi S."/>
            <person name="Viragh M."/>
            <person name="Kuo A."/>
            <person name="Thoen E."/>
            <person name="Andreopoulos B."/>
            <person name="Lu D."/>
            <person name="Skrede I."/>
            <person name="Drula E."/>
            <person name="Henrissat B."/>
            <person name="Morin E."/>
            <person name="Kohler A."/>
            <person name="Barry K."/>
            <person name="LaButti K."/>
            <person name="Morin E."/>
            <person name="Salamov A."/>
            <person name="Lipzen A."/>
            <person name="Mereny Z."/>
            <person name="Hegedus B."/>
            <person name="Baldrian P."/>
            <person name="Stursova M."/>
            <person name="Weitz H."/>
            <person name="Taylor A."/>
            <person name="Grigoriev I.V."/>
            <person name="Nagy L.G."/>
            <person name="Martin F."/>
            <person name="Kauserud H."/>
        </authorList>
    </citation>
    <scope>NUCLEOTIDE SEQUENCE</scope>
    <source>
        <strain evidence="1">9144</strain>
    </source>
</reference>